<dbReference type="AlphaFoldDB" id="H6L962"/>
<keyword evidence="1" id="KW-0812">Transmembrane</keyword>
<evidence type="ECO:0000313" key="3">
    <source>
        <dbReference type="Proteomes" id="UP000007519"/>
    </source>
</evidence>
<dbReference type="eggNOG" id="COG2031">
    <property type="taxonomic scope" value="Bacteria"/>
</dbReference>
<protein>
    <submittedName>
        <fullName evidence="2">Short chain fatty acid transporter</fullName>
    </submittedName>
</protein>
<feature type="transmembrane region" description="Helical" evidence="1">
    <location>
        <begin position="333"/>
        <end position="355"/>
    </location>
</feature>
<dbReference type="EMBL" id="CP002831">
    <property type="protein sequence ID" value="AFC24234.1"/>
    <property type="molecule type" value="Genomic_DNA"/>
</dbReference>
<dbReference type="GO" id="GO:0005886">
    <property type="term" value="C:plasma membrane"/>
    <property type="evidence" value="ECO:0007669"/>
    <property type="project" value="TreeGrafter"/>
</dbReference>
<reference evidence="2 3" key="1">
    <citation type="journal article" date="2012" name="Stand. Genomic Sci.">
        <title>Complete genome sequencing and analysis of Saprospira grandis str. Lewin, a predatory marine bacterium.</title>
        <authorList>
            <person name="Saw J.H."/>
            <person name="Yuryev A."/>
            <person name="Kanbe M."/>
            <person name="Hou S."/>
            <person name="Young A.G."/>
            <person name="Aizawa S."/>
            <person name="Alam M."/>
        </authorList>
    </citation>
    <scope>NUCLEOTIDE SEQUENCE [LARGE SCALE GENOMIC DNA]</scope>
    <source>
        <strain evidence="2 3">Lewin</strain>
    </source>
</reference>
<dbReference type="RefSeq" id="WP_015691870.1">
    <property type="nucleotide sequence ID" value="NC_016940.1"/>
</dbReference>
<organism evidence="2 3">
    <name type="scientific">Saprospira grandis (strain Lewin)</name>
    <dbReference type="NCBI Taxonomy" id="984262"/>
    <lineage>
        <taxon>Bacteria</taxon>
        <taxon>Pseudomonadati</taxon>
        <taxon>Bacteroidota</taxon>
        <taxon>Saprospiria</taxon>
        <taxon>Saprospirales</taxon>
        <taxon>Saprospiraceae</taxon>
        <taxon>Saprospira</taxon>
    </lineage>
</organism>
<keyword evidence="1" id="KW-1133">Transmembrane helix</keyword>
<keyword evidence="1" id="KW-0472">Membrane</keyword>
<keyword evidence="3" id="KW-1185">Reference proteome</keyword>
<feature type="transmembrane region" description="Helical" evidence="1">
    <location>
        <begin position="367"/>
        <end position="385"/>
    </location>
</feature>
<dbReference type="Pfam" id="PF02667">
    <property type="entry name" value="SCFA_trans"/>
    <property type="match status" value="1"/>
</dbReference>
<feature type="transmembrane region" description="Helical" evidence="1">
    <location>
        <begin position="440"/>
        <end position="456"/>
    </location>
</feature>
<name>H6L962_SAPGL</name>
<dbReference type="InterPro" id="IPR006160">
    <property type="entry name" value="SCFA_transpt_AtoE"/>
</dbReference>
<proteinExistence type="predicted"/>
<dbReference type="Proteomes" id="UP000007519">
    <property type="component" value="Chromosome"/>
</dbReference>
<evidence type="ECO:0000313" key="2">
    <source>
        <dbReference type="EMBL" id="AFC24234.1"/>
    </source>
</evidence>
<dbReference type="OrthoDB" id="9342495at2"/>
<feature type="transmembrane region" description="Helical" evidence="1">
    <location>
        <begin position="144"/>
        <end position="163"/>
    </location>
</feature>
<feature type="transmembrane region" description="Helical" evidence="1">
    <location>
        <begin position="279"/>
        <end position="300"/>
    </location>
</feature>
<feature type="transmembrane region" description="Helical" evidence="1">
    <location>
        <begin position="517"/>
        <end position="538"/>
    </location>
</feature>
<dbReference type="HOGENOM" id="CLU_037744_0_0_10"/>
<dbReference type="PANTHER" id="PTHR41983:SF2">
    <property type="entry name" value="SHORT-CHAIN FATTY ACID TRANSPORTER-RELATED"/>
    <property type="match status" value="1"/>
</dbReference>
<gene>
    <name evidence="2" type="primary">atoE</name>
    <name evidence="2" type="ordered locus">SGRA_1499</name>
</gene>
<dbReference type="STRING" id="984262.SGRA_1499"/>
<accession>H6L962</accession>
<dbReference type="KEGG" id="sgn:SGRA_1499"/>
<evidence type="ECO:0000256" key="1">
    <source>
        <dbReference type="SAM" id="Phobius"/>
    </source>
</evidence>
<feature type="transmembrane region" description="Helical" evidence="1">
    <location>
        <begin position="405"/>
        <end position="428"/>
    </location>
</feature>
<sequence>MSLSARFIALVQKVLPNPLALAILLTLFTYVLALFLTASPKPFLEVLDQNGQSLVQVNLEQQTTASFQQAGQELDLQWTNNSLSIKNKVGELVWRGKLQIKTNNPLNTSIKLPKKQGLELRQKAQGTPYFLALWTYWQGGFFKFLAFSMQMMLILVLGHVAALSRPANWLLERFTGLAGHSGWAVFAVALSSMLLGLFNWGFALIFSAVLVRKLGEAAAQKGQKVHYPLLGAAAYSCMMIFHAGLSGSAPLKIAEEGHEMAEQMGVIPIGQTLLSSLNLWVLGLSLAIIPAVLGLLGHFMRPPAVQLPQKPLADRGAETKLEGAARLDQWQPLAWGLGALMLFLALYQALILPIWVQKTGFDWQFRFFNPNFLIFVLFGMAFFLHGRLSQFQQAVGQAIGGSSGILIQFPFYAGIMGIMFSSGLVDYFSATFVQYASPQSFPFFTLCSAALVNFFVPSGGGQWLVQGPILIESAQQLDVPLYKAVLALCYGDQWSNMLQPFWALPLLGITGLKAQNLLPYTFLLFLLGGLIFGACLFWG</sequence>
<dbReference type="PANTHER" id="PTHR41983">
    <property type="entry name" value="SHORT-CHAIN FATTY ACID TRANSPORTER-RELATED"/>
    <property type="match status" value="1"/>
</dbReference>
<feature type="transmembrane region" description="Helical" evidence="1">
    <location>
        <begin position="183"/>
        <end position="211"/>
    </location>
</feature>
<feature type="transmembrane region" description="Helical" evidence="1">
    <location>
        <begin position="20"/>
        <end position="38"/>
    </location>
</feature>